<dbReference type="HOGENOM" id="CLU_111585_2_3_7"/>
<dbReference type="PANTHER" id="PTHR33204">
    <property type="entry name" value="TRANSCRIPTIONAL REGULATOR, MARR FAMILY"/>
    <property type="match status" value="1"/>
</dbReference>
<dbReference type="AlphaFoldDB" id="L7U437"/>
<sequence>MSPGALKLSARPPPHGGSESCLAVRDILTRVGDKWSVQVVGHLGPGPLRFGELRRAIEGISQRMLTLTLRGLERDGLVTRTVHPTVPPQVDYALTPLGETLLGPVSELSRWAVSHREQIQAARGLYDARPEPASPVAVRR</sequence>
<accession>L7U437</accession>
<dbReference type="RefSeq" id="WP_015346888.1">
    <property type="nucleotide sequence ID" value="NC_020126.1"/>
</dbReference>
<evidence type="ECO:0000259" key="4">
    <source>
        <dbReference type="PROSITE" id="PS51118"/>
    </source>
</evidence>
<keyword evidence="3" id="KW-0804">Transcription</keyword>
<evidence type="ECO:0000256" key="1">
    <source>
        <dbReference type="ARBA" id="ARBA00023015"/>
    </source>
</evidence>
<dbReference type="STRING" id="1278073.MYSTI_01277"/>
<evidence type="ECO:0000256" key="3">
    <source>
        <dbReference type="ARBA" id="ARBA00023163"/>
    </source>
</evidence>
<evidence type="ECO:0000313" key="6">
    <source>
        <dbReference type="Proteomes" id="UP000011131"/>
    </source>
</evidence>
<dbReference type="Proteomes" id="UP000011131">
    <property type="component" value="Chromosome"/>
</dbReference>
<proteinExistence type="predicted"/>
<dbReference type="InterPro" id="IPR002577">
    <property type="entry name" value="HTH_HxlR"/>
</dbReference>
<gene>
    <name evidence="5" type="ordered locus">MYSTI_01277</name>
</gene>
<dbReference type="InterPro" id="IPR036388">
    <property type="entry name" value="WH-like_DNA-bd_sf"/>
</dbReference>
<dbReference type="PATRIC" id="fig|1278073.3.peg.1331"/>
<dbReference type="OrthoDB" id="9800350at2"/>
<dbReference type="KEGG" id="msd:MYSTI_01277"/>
<dbReference type="Pfam" id="PF01638">
    <property type="entry name" value="HxlR"/>
    <property type="match status" value="1"/>
</dbReference>
<dbReference type="PROSITE" id="PS51118">
    <property type="entry name" value="HTH_HXLR"/>
    <property type="match status" value="1"/>
</dbReference>
<keyword evidence="6" id="KW-1185">Reference proteome</keyword>
<dbReference type="InterPro" id="IPR036390">
    <property type="entry name" value="WH_DNA-bd_sf"/>
</dbReference>
<keyword evidence="2" id="KW-0238">DNA-binding</keyword>
<dbReference type="EMBL" id="CP004025">
    <property type="protein sequence ID" value="AGC42625.1"/>
    <property type="molecule type" value="Genomic_DNA"/>
</dbReference>
<organism evidence="5 6">
    <name type="scientific">Myxococcus stipitatus (strain DSM 14675 / JCM 12634 / Mx s8)</name>
    <dbReference type="NCBI Taxonomy" id="1278073"/>
    <lineage>
        <taxon>Bacteria</taxon>
        <taxon>Pseudomonadati</taxon>
        <taxon>Myxococcota</taxon>
        <taxon>Myxococcia</taxon>
        <taxon>Myxococcales</taxon>
        <taxon>Cystobacterineae</taxon>
        <taxon>Myxococcaceae</taxon>
        <taxon>Myxococcus</taxon>
    </lineage>
</organism>
<evidence type="ECO:0000313" key="5">
    <source>
        <dbReference type="EMBL" id="AGC42625.1"/>
    </source>
</evidence>
<name>L7U437_MYXSD</name>
<keyword evidence="1" id="KW-0805">Transcription regulation</keyword>
<dbReference type="eggNOG" id="COG1733">
    <property type="taxonomic scope" value="Bacteria"/>
</dbReference>
<feature type="domain" description="HTH hxlR-type" evidence="4">
    <location>
        <begin position="21"/>
        <end position="120"/>
    </location>
</feature>
<evidence type="ECO:0000256" key="2">
    <source>
        <dbReference type="ARBA" id="ARBA00023125"/>
    </source>
</evidence>
<dbReference type="SUPFAM" id="SSF46785">
    <property type="entry name" value="Winged helix' DNA-binding domain"/>
    <property type="match status" value="1"/>
</dbReference>
<dbReference type="GO" id="GO:0003677">
    <property type="term" value="F:DNA binding"/>
    <property type="evidence" value="ECO:0007669"/>
    <property type="project" value="UniProtKB-KW"/>
</dbReference>
<protein>
    <submittedName>
        <fullName evidence="5">HxlR family transcriptional regulator</fullName>
    </submittedName>
</protein>
<reference evidence="5 6" key="1">
    <citation type="journal article" date="2013" name="Genome Announc.">
        <title>Complete genome sequence of Myxococcus stipitatus strain DSM 14675, a fruiting myxobacterium.</title>
        <authorList>
            <person name="Huntley S."/>
            <person name="Kneip S."/>
            <person name="Treuner-Lange A."/>
            <person name="Sogaard-Andersen L."/>
        </authorList>
    </citation>
    <scope>NUCLEOTIDE SEQUENCE [LARGE SCALE GENOMIC DNA]</scope>
    <source>
        <strain evidence="6">DSM 14675 / JCM 12634 / Mx s8</strain>
    </source>
</reference>
<dbReference type="Gene3D" id="1.10.10.10">
    <property type="entry name" value="Winged helix-like DNA-binding domain superfamily/Winged helix DNA-binding domain"/>
    <property type="match status" value="1"/>
</dbReference>
<dbReference type="PANTHER" id="PTHR33204:SF39">
    <property type="entry name" value="TRANSCRIPTIONAL REGULATORY PROTEIN"/>
    <property type="match status" value="1"/>
</dbReference>